<dbReference type="Pfam" id="PF12708">
    <property type="entry name" value="Pect-lyase_RHGA_epim"/>
    <property type="match status" value="1"/>
</dbReference>
<accession>A0A7K1HHX6</accession>
<dbReference type="InterPro" id="IPR029058">
    <property type="entry name" value="AB_hydrolase_fold"/>
</dbReference>
<evidence type="ECO:0000313" key="4">
    <source>
        <dbReference type="Proteomes" id="UP000437446"/>
    </source>
</evidence>
<protein>
    <recommendedName>
        <fullName evidence="5">Pectate lyase superfamily protein domain-containing protein</fullName>
    </recommendedName>
</protein>
<dbReference type="SUPFAM" id="SSF53474">
    <property type="entry name" value="alpha/beta-Hydrolases"/>
    <property type="match status" value="1"/>
</dbReference>
<dbReference type="AlphaFoldDB" id="A0A7K1HHX6"/>
<dbReference type="Gene3D" id="2.160.20.10">
    <property type="entry name" value="Single-stranded right-handed beta-helix, Pectin lyase-like"/>
    <property type="match status" value="1"/>
</dbReference>
<evidence type="ECO:0000313" key="3">
    <source>
        <dbReference type="EMBL" id="MTU30182.1"/>
    </source>
</evidence>
<dbReference type="InterPro" id="IPR050261">
    <property type="entry name" value="FrsA_esterase"/>
</dbReference>
<organism evidence="3 4">
    <name type="scientific">Parabacteroides merdae</name>
    <dbReference type="NCBI Taxonomy" id="46503"/>
    <lineage>
        <taxon>Bacteria</taxon>
        <taxon>Pseudomonadati</taxon>
        <taxon>Bacteroidota</taxon>
        <taxon>Bacteroidia</taxon>
        <taxon>Bacteroidales</taxon>
        <taxon>Tannerellaceae</taxon>
        <taxon>Parabacteroides</taxon>
    </lineage>
</organism>
<feature type="domain" description="Rhamnogalacturonase A/B/Epimerase-like pectate lyase" evidence="2">
    <location>
        <begin position="244"/>
        <end position="308"/>
    </location>
</feature>
<dbReference type="Gene3D" id="3.40.50.1820">
    <property type="entry name" value="alpha/beta hydrolase"/>
    <property type="match status" value="1"/>
</dbReference>
<gene>
    <name evidence="3" type="ORF">GMD66_13400</name>
</gene>
<sequence>MYKINFLLLLLLSVLDGIYAQQKPMVFNHNEAALPGEAFNVQGSGWSKNVELWGTVVNGNENSLSPSFPIKMISADEGCVTGIFPSDMSCRKNVLVAVWVKEGELYSEPFFLNRSRAVTMEFEEIMPGYVFRVFGRNLSLPGCEPIVTFIHPNSKLQHQAVVVKAEPYVLTVQAPLNLKTGTHYQVMVNNGAGGAYGNSLAEESLFVREKSEDPFSLQVPWGSDFVFYKNVYNVRTDSRLKHLAKGDGISNDCISLQEAIDKAHAAGGGVVYLPAGTYKLVFDKGCGLVMRSNVVLKGEGPERTVIQYGFGIPPSYPDPIGVGGWPDYTNEGVALLWPLHTKLSGLSDLKVQNVNESGLWRHSMKTICPLNKAKGASGSCFFAVNCHFDLSVAWGISWGYVDKMLIANCNFRSYANITWPWMWHCDGSTNFVIRNNRVFYSAGRFGFSNSFNGIIENNHITRMGDLQSFKGETGGFNIDFSKDMVVMNNLLDVEGDSIVDRNMGETILSQGGNPIGQSLGRVEEASEFSVTDRTQNWNQLRTSDLSTCSVVAIIKGKGAGQWRRIKKNDKHTIWIERPWAVIPDESSNYVVTNWSAEDWLVKGNILKENNRGIWFYCGGTDIAVVENQLNNSEGIYLRSDQRVEVGRYNLMWNAVVEGNTVIRTGKKRPAAICSVLAIQKNDTLTGIGSLGIEFRRNTIISSRPNVSSFIPGEGYWNEVRSTTMDALNHVKGIVGTVFDGNTSINMDYAYRLSERGVTQTVIKDPIDQNVGRLTNIIIEDGNLVRLFKTSDVKEVDPFAPYLGKSPSLHMHLGSEVQNGVIIDKVVFNSREYKTNTGIDSTKIFAAIARPERPGRYPGLLVLHGGGGAAEVEKAKKWATKGYVVVTVDEPGVTNTDNTPNSKGPWDNLKYGENRFIVKPDITSSTIFDAVLASLQGLYLLKEQPDVIPDKIGVVGISWGGYLTTMISGLAGSSVAASFSVFGSGFYDASTVFLKELDTMDPFHKATWLRWLDAGRRAHCIQNPFFIAAATNDNWFYPQAVKNTLQHISAPVNHVFSQNVSHKIDLPGGTENKKENSPGWTEMEEVYFDYYLKGHGKRFPKIKTIKAEKRGTSFVCVSFVVDSDTPIRQATVNYAFVGEVPTKRKWVTVSAKCVKNNHYEVLIPLQNLGKNAVEFYGTVSDNRPVSVSSYMIWYSN</sequence>
<reference evidence="3 4" key="1">
    <citation type="journal article" date="2019" name="Nat. Med.">
        <title>A library of human gut bacterial isolates paired with longitudinal multiomics data enables mechanistic microbiome research.</title>
        <authorList>
            <person name="Poyet M."/>
            <person name="Groussin M."/>
            <person name="Gibbons S.M."/>
            <person name="Avila-Pacheco J."/>
            <person name="Jiang X."/>
            <person name="Kearney S.M."/>
            <person name="Perrotta A.R."/>
            <person name="Berdy B."/>
            <person name="Zhao S."/>
            <person name="Lieberman T.D."/>
            <person name="Swanson P.K."/>
            <person name="Smith M."/>
            <person name="Roesemann S."/>
            <person name="Alexander J.E."/>
            <person name="Rich S.A."/>
            <person name="Livny J."/>
            <person name="Vlamakis H."/>
            <person name="Clish C."/>
            <person name="Bullock K."/>
            <person name="Deik A."/>
            <person name="Scott J."/>
            <person name="Pierce K.A."/>
            <person name="Xavier R.J."/>
            <person name="Alm E.J."/>
        </authorList>
    </citation>
    <scope>NUCLEOTIDE SEQUENCE [LARGE SCALE GENOMIC DNA]</scope>
    <source>
        <strain evidence="3 4">BIOML-A25</strain>
    </source>
</reference>
<proteinExistence type="predicted"/>
<dbReference type="InterPro" id="IPR011050">
    <property type="entry name" value="Pectin_lyase_fold/virulence"/>
</dbReference>
<dbReference type="RefSeq" id="WP_129943671.1">
    <property type="nucleotide sequence ID" value="NZ_DAWDXW010000009.1"/>
</dbReference>
<dbReference type="EMBL" id="WNCR01000006">
    <property type="protein sequence ID" value="MTU30182.1"/>
    <property type="molecule type" value="Genomic_DNA"/>
</dbReference>
<evidence type="ECO:0008006" key="5">
    <source>
        <dbReference type="Google" id="ProtNLM"/>
    </source>
</evidence>
<dbReference type="InterPro" id="IPR012334">
    <property type="entry name" value="Pectin_lyas_fold"/>
</dbReference>
<comment type="caution">
    <text evidence="3">The sequence shown here is derived from an EMBL/GenBank/DDBJ whole genome shotgun (WGS) entry which is preliminary data.</text>
</comment>
<dbReference type="PANTHER" id="PTHR22946">
    <property type="entry name" value="DIENELACTONE HYDROLASE DOMAIN-CONTAINING PROTEIN-RELATED"/>
    <property type="match status" value="1"/>
</dbReference>
<dbReference type="InterPro" id="IPR002925">
    <property type="entry name" value="Dienelactn_hydro"/>
</dbReference>
<evidence type="ECO:0000259" key="1">
    <source>
        <dbReference type="Pfam" id="PF01738"/>
    </source>
</evidence>
<dbReference type="Proteomes" id="UP000437446">
    <property type="component" value="Unassembled WGS sequence"/>
</dbReference>
<dbReference type="SUPFAM" id="SSF51126">
    <property type="entry name" value="Pectin lyase-like"/>
    <property type="match status" value="1"/>
</dbReference>
<dbReference type="InterPro" id="IPR024535">
    <property type="entry name" value="RHGA/B-epi-like_pectate_lyase"/>
</dbReference>
<name>A0A7K1HHX6_9BACT</name>
<dbReference type="GO" id="GO:0016787">
    <property type="term" value="F:hydrolase activity"/>
    <property type="evidence" value="ECO:0007669"/>
    <property type="project" value="InterPro"/>
</dbReference>
<feature type="domain" description="Dienelactone hydrolase" evidence="1">
    <location>
        <begin position="845"/>
        <end position="1047"/>
    </location>
</feature>
<dbReference type="Pfam" id="PF01738">
    <property type="entry name" value="DLH"/>
    <property type="match status" value="1"/>
</dbReference>
<evidence type="ECO:0000259" key="2">
    <source>
        <dbReference type="Pfam" id="PF12708"/>
    </source>
</evidence>